<dbReference type="Proteomes" id="UP000003639">
    <property type="component" value="Unassembled WGS sequence"/>
</dbReference>
<evidence type="ECO:0000313" key="11">
    <source>
        <dbReference type="EMBL" id="EDN00125.1"/>
    </source>
</evidence>
<dbReference type="InterPro" id="IPR006110">
    <property type="entry name" value="Pol_omega/Rpo6/RPB6"/>
</dbReference>
<keyword evidence="4 10" id="KW-0240">DNA-directed RNA polymerase</keyword>
<dbReference type="Pfam" id="PF01192">
    <property type="entry name" value="RNA_pol_Rpb6"/>
    <property type="match status" value="1"/>
</dbReference>
<evidence type="ECO:0000256" key="7">
    <source>
        <dbReference type="ARBA" id="ARBA00023163"/>
    </source>
</evidence>
<dbReference type="AlphaFoldDB" id="A6NUS4"/>
<evidence type="ECO:0000256" key="5">
    <source>
        <dbReference type="ARBA" id="ARBA00022679"/>
    </source>
</evidence>
<comment type="function">
    <text evidence="10">Promotes RNA polymerase assembly. Latches the N- and C-terminal regions of the beta' subunit thereby facilitating its interaction with the beta and alpha subunits.</text>
</comment>
<evidence type="ECO:0000256" key="6">
    <source>
        <dbReference type="ARBA" id="ARBA00022695"/>
    </source>
</evidence>
<organism evidence="11 12">
    <name type="scientific">Pseudoflavonifractor capillosus ATCC 29799</name>
    <dbReference type="NCBI Taxonomy" id="411467"/>
    <lineage>
        <taxon>Bacteria</taxon>
        <taxon>Bacillati</taxon>
        <taxon>Bacillota</taxon>
        <taxon>Clostridia</taxon>
        <taxon>Eubacteriales</taxon>
        <taxon>Oscillospiraceae</taxon>
        <taxon>Pseudoflavonifractor</taxon>
    </lineage>
</organism>
<dbReference type="GO" id="GO:0003677">
    <property type="term" value="F:DNA binding"/>
    <property type="evidence" value="ECO:0007669"/>
    <property type="project" value="UniProtKB-UniRule"/>
</dbReference>
<dbReference type="PANTHER" id="PTHR34476:SF1">
    <property type="entry name" value="DNA-DIRECTED RNA POLYMERASE SUBUNIT OMEGA"/>
    <property type="match status" value="1"/>
</dbReference>
<evidence type="ECO:0000256" key="9">
    <source>
        <dbReference type="ARBA" id="ARBA00048552"/>
    </source>
</evidence>
<protein>
    <recommendedName>
        <fullName evidence="3 10">DNA-directed RNA polymerase subunit omega</fullName>
        <shortName evidence="10">RNAP omega subunit</shortName>
        <ecNumber evidence="2 10">2.7.7.6</ecNumber>
    </recommendedName>
    <alternativeName>
        <fullName evidence="10">RNA polymerase omega subunit</fullName>
    </alternativeName>
    <alternativeName>
        <fullName evidence="8 10">Transcriptase subunit omega</fullName>
    </alternativeName>
</protein>
<dbReference type="SMART" id="SM01409">
    <property type="entry name" value="RNA_pol_Rpb6"/>
    <property type="match status" value="1"/>
</dbReference>
<dbReference type="Gene3D" id="3.90.940.10">
    <property type="match status" value="1"/>
</dbReference>
<name>A6NUS4_9FIRM</name>
<dbReference type="GO" id="GO:0000428">
    <property type="term" value="C:DNA-directed RNA polymerase complex"/>
    <property type="evidence" value="ECO:0007669"/>
    <property type="project" value="UniProtKB-KW"/>
</dbReference>
<gene>
    <name evidence="10 11" type="primary">rpoZ</name>
    <name evidence="11" type="ORF">BACCAP_01958</name>
</gene>
<keyword evidence="6 10" id="KW-0548">Nucleotidyltransferase</keyword>
<keyword evidence="5 10" id="KW-0808">Transferase</keyword>
<dbReference type="NCBIfam" id="TIGR00690">
    <property type="entry name" value="rpoZ"/>
    <property type="match status" value="1"/>
</dbReference>
<comment type="caution">
    <text evidence="11">The sequence shown here is derived from an EMBL/GenBank/DDBJ whole genome shotgun (WGS) entry which is preliminary data.</text>
</comment>
<dbReference type="eggNOG" id="COG1758">
    <property type="taxonomic scope" value="Bacteria"/>
</dbReference>
<reference evidence="11 12" key="1">
    <citation type="submission" date="2007-04" db="EMBL/GenBank/DDBJ databases">
        <authorList>
            <person name="Fulton L."/>
            <person name="Clifton S."/>
            <person name="Fulton B."/>
            <person name="Xu J."/>
            <person name="Minx P."/>
            <person name="Pepin K.H."/>
            <person name="Johnson M."/>
            <person name="Thiruvilangam P."/>
            <person name="Bhonagiri V."/>
            <person name="Nash W.E."/>
            <person name="Mardis E.R."/>
            <person name="Wilson R.K."/>
        </authorList>
    </citation>
    <scope>NUCLEOTIDE SEQUENCE [LARGE SCALE GENOMIC DNA]</scope>
    <source>
        <strain evidence="11 12">ATCC 29799</strain>
    </source>
</reference>
<dbReference type="EC" id="2.7.7.6" evidence="2 10"/>
<dbReference type="GO" id="GO:0006351">
    <property type="term" value="P:DNA-templated transcription"/>
    <property type="evidence" value="ECO:0007669"/>
    <property type="project" value="UniProtKB-UniRule"/>
</dbReference>
<evidence type="ECO:0000256" key="8">
    <source>
        <dbReference type="ARBA" id="ARBA00029924"/>
    </source>
</evidence>
<keyword evidence="7 10" id="KW-0804">Transcription</keyword>
<dbReference type="InterPro" id="IPR003716">
    <property type="entry name" value="DNA-dir_RNA_pol_omega"/>
</dbReference>
<dbReference type="GO" id="GO:0003899">
    <property type="term" value="F:DNA-directed RNA polymerase activity"/>
    <property type="evidence" value="ECO:0007669"/>
    <property type="project" value="UniProtKB-UniRule"/>
</dbReference>
<proteinExistence type="inferred from homology"/>
<dbReference type="InterPro" id="IPR036161">
    <property type="entry name" value="RPB6/omega-like_sf"/>
</dbReference>
<comment type="catalytic activity">
    <reaction evidence="9 10">
        <text>RNA(n) + a ribonucleoside 5'-triphosphate = RNA(n+1) + diphosphate</text>
        <dbReference type="Rhea" id="RHEA:21248"/>
        <dbReference type="Rhea" id="RHEA-COMP:14527"/>
        <dbReference type="Rhea" id="RHEA-COMP:17342"/>
        <dbReference type="ChEBI" id="CHEBI:33019"/>
        <dbReference type="ChEBI" id="CHEBI:61557"/>
        <dbReference type="ChEBI" id="CHEBI:140395"/>
        <dbReference type="EC" id="2.7.7.6"/>
    </reaction>
</comment>
<accession>A6NUS4</accession>
<dbReference type="PANTHER" id="PTHR34476">
    <property type="entry name" value="DNA-DIRECTED RNA POLYMERASE SUBUNIT OMEGA"/>
    <property type="match status" value="1"/>
</dbReference>
<comment type="subunit">
    <text evidence="10">The RNAP catalytic core consists of 2 alpha, 1 beta, 1 beta' and 1 omega subunit. When a sigma factor is associated with the core the holoenzyme is formed, which can initiate transcription.</text>
</comment>
<dbReference type="EMBL" id="AAXG02000012">
    <property type="protein sequence ID" value="EDN00125.1"/>
    <property type="molecule type" value="Genomic_DNA"/>
</dbReference>
<keyword evidence="12" id="KW-1185">Reference proteome</keyword>
<dbReference type="HAMAP" id="MF_00366">
    <property type="entry name" value="RNApol_bact_RpoZ"/>
    <property type="match status" value="1"/>
</dbReference>
<sequence>MMLKPAMNELLAQVPSRYMLVNVVAQRARQIASEAEEEGISLEDKPVTLALQEVAEGKYAPQVADEE</sequence>
<evidence type="ECO:0000256" key="1">
    <source>
        <dbReference type="ARBA" id="ARBA00006711"/>
    </source>
</evidence>
<evidence type="ECO:0000256" key="2">
    <source>
        <dbReference type="ARBA" id="ARBA00012418"/>
    </source>
</evidence>
<dbReference type="SUPFAM" id="SSF63562">
    <property type="entry name" value="RPB6/omega subunit-like"/>
    <property type="match status" value="1"/>
</dbReference>
<comment type="similarity">
    <text evidence="1 10">Belongs to the RNA polymerase subunit omega family.</text>
</comment>
<reference evidence="11 12" key="2">
    <citation type="submission" date="2007-06" db="EMBL/GenBank/DDBJ databases">
        <title>Draft genome sequence of Pseudoflavonifractor capillosus ATCC 29799.</title>
        <authorList>
            <person name="Sudarsanam P."/>
            <person name="Ley R."/>
            <person name="Guruge J."/>
            <person name="Turnbaugh P.J."/>
            <person name="Mahowald M."/>
            <person name="Liep D."/>
            <person name="Gordon J."/>
        </authorList>
    </citation>
    <scope>NUCLEOTIDE SEQUENCE [LARGE SCALE GENOMIC DNA]</scope>
    <source>
        <strain evidence="11 12">ATCC 29799</strain>
    </source>
</reference>
<evidence type="ECO:0000256" key="4">
    <source>
        <dbReference type="ARBA" id="ARBA00022478"/>
    </source>
</evidence>
<evidence type="ECO:0000256" key="10">
    <source>
        <dbReference type="HAMAP-Rule" id="MF_00366"/>
    </source>
</evidence>
<evidence type="ECO:0000313" key="12">
    <source>
        <dbReference type="Proteomes" id="UP000003639"/>
    </source>
</evidence>
<dbReference type="STRING" id="411467.BACCAP_01958"/>
<dbReference type="OrthoDB" id="9815459at2"/>
<evidence type="ECO:0000256" key="3">
    <source>
        <dbReference type="ARBA" id="ARBA00013725"/>
    </source>
</evidence>